<dbReference type="InterPro" id="IPR025724">
    <property type="entry name" value="GAG-pre-integrase_dom"/>
</dbReference>
<dbReference type="EMBL" id="BQNB010010873">
    <property type="protein sequence ID" value="GJS83068.1"/>
    <property type="molecule type" value="Genomic_DNA"/>
</dbReference>
<feature type="domain" description="GAG-pre-integrase" evidence="2">
    <location>
        <begin position="275"/>
        <end position="346"/>
    </location>
</feature>
<evidence type="ECO:0000256" key="1">
    <source>
        <dbReference type="SAM" id="MobiDB-lite"/>
    </source>
</evidence>
<protein>
    <submittedName>
        <fullName evidence="3">Retrovirus-related pol polyprotein from transposon TNT 1-94</fullName>
    </submittedName>
</protein>
<reference evidence="3" key="2">
    <citation type="submission" date="2022-01" db="EMBL/GenBank/DDBJ databases">
        <authorList>
            <person name="Yamashiro T."/>
            <person name="Shiraishi A."/>
            <person name="Satake H."/>
            <person name="Nakayama K."/>
        </authorList>
    </citation>
    <scope>NUCLEOTIDE SEQUENCE</scope>
</reference>
<dbReference type="Proteomes" id="UP001151760">
    <property type="component" value="Unassembled WGS sequence"/>
</dbReference>
<gene>
    <name evidence="3" type="ORF">Tco_0749609</name>
</gene>
<keyword evidence="4" id="KW-1185">Reference proteome</keyword>
<sequence>MACGFSWKTRLSTLNDENVFLKTQVDYVIQERENIKLEYQKLFNSIKATRTQHQQEVDELIEHVNQNTYAYDDVRSQNQYLLMTISELKNKLKTIEKGKNVNTKFDKSDTLGKPLCVESSNSFIRPKSKDTKSKNKALKNTNDKSSSAHVWKVSSSVSIDSNKRELMNSIVCQTNASVLNTKIVNVVNDGLNIVCASCGKDVFMLSHEKCVARYALSRDSKVKRALFTTLKAANSKNLGATSVDAKSRLSVAKIPIATNKNLEGDDLLTGSRESNLYTISISKLAASSPVCLMSKATSTKSWLWHRRLSHLNFGTINQLMLKDLVDGVLKFKYDKDHLCLACKQGKGKKAFFPPNLVPNIESKLELLHMDLCGPMRVESINGKKYILVIVDDYSRYTWVYFLRTKDEAPDMIINFINQV</sequence>
<evidence type="ECO:0000313" key="4">
    <source>
        <dbReference type="Proteomes" id="UP001151760"/>
    </source>
</evidence>
<comment type="caution">
    <text evidence="3">The sequence shown here is derived from an EMBL/GenBank/DDBJ whole genome shotgun (WGS) entry which is preliminary data.</text>
</comment>
<evidence type="ECO:0000259" key="2">
    <source>
        <dbReference type="Pfam" id="PF13976"/>
    </source>
</evidence>
<dbReference type="Pfam" id="PF13976">
    <property type="entry name" value="gag_pre-integrs"/>
    <property type="match status" value="1"/>
</dbReference>
<dbReference type="Gene3D" id="3.30.420.10">
    <property type="entry name" value="Ribonuclease H-like superfamily/Ribonuclease H"/>
    <property type="match status" value="1"/>
</dbReference>
<proteinExistence type="predicted"/>
<reference evidence="3" key="1">
    <citation type="journal article" date="2022" name="Int. J. Mol. Sci.">
        <title>Draft Genome of Tanacetum Coccineum: Genomic Comparison of Closely Related Tanacetum-Family Plants.</title>
        <authorList>
            <person name="Yamashiro T."/>
            <person name="Shiraishi A."/>
            <person name="Nakayama K."/>
            <person name="Satake H."/>
        </authorList>
    </citation>
    <scope>NUCLEOTIDE SEQUENCE</scope>
</reference>
<accession>A0ABQ4YYX3</accession>
<dbReference type="PANTHER" id="PTHR42648:SF18">
    <property type="entry name" value="RETROTRANSPOSON, UNCLASSIFIED-LIKE PROTEIN"/>
    <property type="match status" value="1"/>
</dbReference>
<organism evidence="3 4">
    <name type="scientific">Tanacetum coccineum</name>
    <dbReference type="NCBI Taxonomy" id="301880"/>
    <lineage>
        <taxon>Eukaryota</taxon>
        <taxon>Viridiplantae</taxon>
        <taxon>Streptophyta</taxon>
        <taxon>Embryophyta</taxon>
        <taxon>Tracheophyta</taxon>
        <taxon>Spermatophyta</taxon>
        <taxon>Magnoliopsida</taxon>
        <taxon>eudicotyledons</taxon>
        <taxon>Gunneridae</taxon>
        <taxon>Pentapetalae</taxon>
        <taxon>asterids</taxon>
        <taxon>campanulids</taxon>
        <taxon>Asterales</taxon>
        <taxon>Asteraceae</taxon>
        <taxon>Asteroideae</taxon>
        <taxon>Anthemideae</taxon>
        <taxon>Anthemidinae</taxon>
        <taxon>Tanacetum</taxon>
    </lineage>
</organism>
<dbReference type="PANTHER" id="PTHR42648">
    <property type="entry name" value="TRANSPOSASE, PUTATIVE-RELATED"/>
    <property type="match status" value="1"/>
</dbReference>
<feature type="region of interest" description="Disordered" evidence="1">
    <location>
        <begin position="124"/>
        <end position="143"/>
    </location>
</feature>
<dbReference type="SUPFAM" id="SSF53098">
    <property type="entry name" value="Ribonuclease H-like"/>
    <property type="match status" value="1"/>
</dbReference>
<dbReference type="InterPro" id="IPR036397">
    <property type="entry name" value="RNaseH_sf"/>
</dbReference>
<name>A0ABQ4YYX3_9ASTR</name>
<evidence type="ECO:0000313" key="3">
    <source>
        <dbReference type="EMBL" id="GJS83068.1"/>
    </source>
</evidence>
<dbReference type="InterPro" id="IPR039537">
    <property type="entry name" value="Retrotran_Ty1/copia-like"/>
</dbReference>
<dbReference type="InterPro" id="IPR012337">
    <property type="entry name" value="RNaseH-like_sf"/>
</dbReference>